<name>A0A6B2LRT4_9EUKA</name>
<dbReference type="PANTHER" id="PTHR15337">
    <property type="entry name" value="ANTERIOR GRADIENT PROTEIN-RELATED"/>
    <property type="match status" value="1"/>
</dbReference>
<keyword evidence="1" id="KW-0732">Signal</keyword>
<proteinExistence type="predicted"/>
<evidence type="ECO:0000313" key="3">
    <source>
        <dbReference type="EMBL" id="NDV39577.1"/>
    </source>
</evidence>
<dbReference type="Gene3D" id="3.40.30.10">
    <property type="entry name" value="Glutaredoxin"/>
    <property type="match status" value="1"/>
</dbReference>
<feature type="domain" description="Thioredoxin" evidence="2">
    <location>
        <begin position="1"/>
        <end position="116"/>
    </location>
</feature>
<dbReference type="PROSITE" id="PS00194">
    <property type="entry name" value="THIOREDOXIN_1"/>
    <property type="match status" value="1"/>
</dbReference>
<sequence>MKLEDALKASEESGKAVMVLFTKPWCGACKTLKSDLNANKDLFLKAAQLVHIVNIEEDGEAGEKILMFTEQGSYIPRVFFLRPGGSLLPIEGPNPSYPRFFSSTQALSEAIHKAAQLVSSTKTDL</sequence>
<dbReference type="Pfam" id="PF13899">
    <property type="entry name" value="Thioredoxin_7"/>
    <property type="match status" value="1"/>
</dbReference>
<organism evidence="3">
    <name type="scientific">Arcella intermedia</name>
    <dbReference type="NCBI Taxonomy" id="1963864"/>
    <lineage>
        <taxon>Eukaryota</taxon>
        <taxon>Amoebozoa</taxon>
        <taxon>Tubulinea</taxon>
        <taxon>Elardia</taxon>
        <taxon>Arcellinida</taxon>
        <taxon>Sphaerothecina</taxon>
        <taxon>Arcellidae</taxon>
        <taxon>Arcella</taxon>
    </lineage>
</organism>
<dbReference type="InterPro" id="IPR013766">
    <property type="entry name" value="Thioredoxin_domain"/>
</dbReference>
<dbReference type="PROSITE" id="PS51352">
    <property type="entry name" value="THIOREDOXIN_2"/>
    <property type="match status" value="1"/>
</dbReference>
<evidence type="ECO:0000256" key="1">
    <source>
        <dbReference type="ARBA" id="ARBA00022729"/>
    </source>
</evidence>
<dbReference type="AlphaFoldDB" id="A0A6B2LRT4"/>
<dbReference type="PANTHER" id="PTHR15337:SF11">
    <property type="entry name" value="THIOREDOXIN DOMAIN-CONTAINING PROTEIN"/>
    <property type="match status" value="1"/>
</dbReference>
<evidence type="ECO:0000259" key="2">
    <source>
        <dbReference type="PROSITE" id="PS51352"/>
    </source>
</evidence>
<dbReference type="InterPro" id="IPR051099">
    <property type="entry name" value="AGR/TXD"/>
</dbReference>
<accession>A0A6B2LRT4</accession>
<dbReference type="EMBL" id="GIBP01010608">
    <property type="protein sequence ID" value="NDV39577.1"/>
    <property type="molecule type" value="Transcribed_RNA"/>
</dbReference>
<protein>
    <recommendedName>
        <fullName evidence="2">Thioredoxin domain-containing protein</fullName>
    </recommendedName>
</protein>
<reference evidence="3" key="1">
    <citation type="journal article" date="2020" name="J. Eukaryot. Microbiol.">
        <title>De novo Sequencing, Assembly and Annotation of the Transcriptome for the Free-Living Testate Amoeba Arcella intermedia.</title>
        <authorList>
            <person name="Ribeiro G.M."/>
            <person name="Porfirio-Sousa A.L."/>
            <person name="Maurer-Alcala X.X."/>
            <person name="Katz L.A."/>
            <person name="Lahr D.J.G."/>
        </authorList>
    </citation>
    <scope>NUCLEOTIDE SEQUENCE</scope>
</reference>
<dbReference type="SUPFAM" id="SSF52833">
    <property type="entry name" value="Thioredoxin-like"/>
    <property type="match status" value="1"/>
</dbReference>
<dbReference type="InterPro" id="IPR036249">
    <property type="entry name" value="Thioredoxin-like_sf"/>
</dbReference>
<dbReference type="InterPro" id="IPR017937">
    <property type="entry name" value="Thioredoxin_CS"/>
</dbReference>